<evidence type="ECO:0000256" key="9">
    <source>
        <dbReference type="ARBA" id="ARBA00023136"/>
    </source>
</evidence>
<accession>A0A097ENN3</accession>
<dbReference type="Pfam" id="PF08496">
    <property type="entry name" value="Peptidase_S49_N"/>
    <property type="match status" value="1"/>
</dbReference>
<dbReference type="eggNOG" id="COG0616">
    <property type="taxonomic scope" value="Bacteria"/>
</dbReference>
<dbReference type="KEGG" id="frf:LO80_03780"/>
<feature type="domain" description="Peptidase S49 N-terminal proteobacteria" evidence="12">
    <location>
        <begin position="7"/>
        <end position="150"/>
    </location>
</feature>
<comment type="similarity">
    <text evidence="2">Belongs to the peptidase S49 family.</text>
</comment>
<dbReference type="PANTHER" id="PTHR42987:SF4">
    <property type="entry name" value="PROTEASE SOHB-RELATED"/>
    <property type="match status" value="1"/>
</dbReference>
<evidence type="ECO:0000256" key="3">
    <source>
        <dbReference type="ARBA" id="ARBA00022475"/>
    </source>
</evidence>
<dbReference type="AlphaFoldDB" id="A0A097ENN3"/>
<proteinExistence type="inferred from homology"/>
<keyword evidence="7" id="KW-0720">Serine protease</keyword>
<sequence>MWYQNFIDFVFFALSTILVVIAVVFIIGSFFSLLGKAKQEVAKLAKGKLEVNKIGDDYKDTKEEVLETLLDKKEYKKHLKEQKKLDKQDKPKEKVFVINFKGDMHASQVENLRKEVSAVLAVAKTEDEIIVRIDSPGGVVNGYGFAAAQLERIRQAGINLTVCIDQVAASGGYMMSAVGHKIIAAPFAIVGSIGVVGQVPNIRELLQKNGINVEMHTSGEFKRTLTTMGENTDEGREKFKQDLENIHELFKKHILTYRPDLDMKKVGTGEYWFGKDALELGLVDKIQTYDDYLIDLFNKQHDVYEVSFVIKKEKGFLKSKLAMIKRTITNLLYARKIM</sequence>
<keyword evidence="4" id="KW-0645">Protease</keyword>
<dbReference type="Pfam" id="PF01343">
    <property type="entry name" value="Peptidase_S49"/>
    <property type="match status" value="1"/>
</dbReference>
<dbReference type="SUPFAM" id="SSF52096">
    <property type="entry name" value="ClpP/crotonase"/>
    <property type="match status" value="1"/>
</dbReference>
<evidence type="ECO:0000256" key="7">
    <source>
        <dbReference type="ARBA" id="ARBA00022825"/>
    </source>
</evidence>
<dbReference type="EMBL" id="CP009574">
    <property type="protein sequence ID" value="AIT09176.1"/>
    <property type="molecule type" value="Genomic_DNA"/>
</dbReference>
<dbReference type="OrthoDB" id="5614232at2"/>
<dbReference type="CDD" id="cd07023">
    <property type="entry name" value="S49_Sppa_N_C"/>
    <property type="match status" value="1"/>
</dbReference>
<gene>
    <name evidence="13" type="ORF">LO80_03780</name>
</gene>
<keyword evidence="14" id="KW-1185">Reference proteome</keyword>
<organism evidence="13 14">
    <name type="scientific">Candidatus Francisella endociliophora</name>
    <dbReference type="NCBI Taxonomy" id="653937"/>
    <lineage>
        <taxon>Bacteria</taxon>
        <taxon>Pseudomonadati</taxon>
        <taxon>Pseudomonadota</taxon>
        <taxon>Gammaproteobacteria</taxon>
        <taxon>Thiotrichales</taxon>
        <taxon>Francisellaceae</taxon>
        <taxon>Francisella</taxon>
    </lineage>
</organism>
<keyword evidence="6" id="KW-0378">Hydrolase</keyword>
<evidence type="ECO:0000256" key="6">
    <source>
        <dbReference type="ARBA" id="ARBA00022801"/>
    </source>
</evidence>
<evidence type="ECO:0000256" key="2">
    <source>
        <dbReference type="ARBA" id="ARBA00008683"/>
    </source>
</evidence>
<evidence type="ECO:0000256" key="10">
    <source>
        <dbReference type="SAM" id="Phobius"/>
    </source>
</evidence>
<keyword evidence="3" id="KW-1003">Cell membrane</keyword>
<evidence type="ECO:0000256" key="8">
    <source>
        <dbReference type="ARBA" id="ARBA00022989"/>
    </source>
</evidence>
<evidence type="ECO:0000259" key="11">
    <source>
        <dbReference type="Pfam" id="PF01343"/>
    </source>
</evidence>
<dbReference type="Proteomes" id="UP000029672">
    <property type="component" value="Chromosome"/>
</dbReference>
<feature type="transmembrane region" description="Helical" evidence="10">
    <location>
        <begin position="6"/>
        <end position="34"/>
    </location>
</feature>
<dbReference type="GO" id="GO:0005886">
    <property type="term" value="C:plasma membrane"/>
    <property type="evidence" value="ECO:0007669"/>
    <property type="project" value="UniProtKB-SubCell"/>
</dbReference>
<dbReference type="Gene3D" id="3.90.226.10">
    <property type="entry name" value="2-enoyl-CoA Hydratase, Chain A, domain 1"/>
    <property type="match status" value="1"/>
</dbReference>
<dbReference type="GO" id="GO:0004252">
    <property type="term" value="F:serine-type endopeptidase activity"/>
    <property type="evidence" value="ECO:0007669"/>
    <property type="project" value="InterPro"/>
</dbReference>
<keyword evidence="9 10" id="KW-0472">Membrane</keyword>
<dbReference type="InterPro" id="IPR002142">
    <property type="entry name" value="Peptidase_S49"/>
</dbReference>
<protein>
    <submittedName>
        <fullName evidence="13">Peptidase S49</fullName>
    </submittedName>
</protein>
<dbReference type="InterPro" id="IPR029045">
    <property type="entry name" value="ClpP/crotonase-like_dom_sf"/>
</dbReference>
<dbReference type="RefSeq" id="WP_040008702.1">
    <property type="nucleotide sequence ID" value="NZ_CP009574.1"/>
</dbReference>
<evidence type="ECO:0000259" key="12">
    <source>
        <dbReference type="Pfam" id="PF08496"/>
    </source>
</evidence>
<evidence type="ECO:0000256" key="5">
    <source>
        <dbReference type="ARBA" id="ARBA00022692"/>
    </source>
</evidence>
<evidence type="ECO:0000256" key="1">
    <source>
        <dbReference type="ARBA" id="ARBA00004236"/>
    </source>
</evidence>
<dbReference type="NCBIfam" id="NF008745">
    <property type="entry name" value="PRK11778.1"/>
    <property type="match status" value="1"/>
</dbReference>
<dbReference type="InterPro" id="IPR047272">
    <property type="entry name" value="S49_SppA_C"/>
</dbReference>
<comment type="subcellular location">
    <subcellularLocation>
        <location evidence="1">Cell membrane</location>
    </subcellularLocation>
</comment>
<feature type="domain" description="Peptidase S49" evidence="11">
    <location>
        <begin position="154"/>
        <end position="293"/>
    </location>
</feature>
<dbReference type="HOGENOM" id="CLU_070316_0_0_6"/>
<dbReference type="InterPro" id="IPR013703">
    <property type="entry name" value="Peptidase_S49_N_proteobac"/>
</dbReference>
<reference evidence="13 14" key="1">
    <citation type="submission" date="2014-10" db="EMBL/GenBank/DDBJ databases">
        <title>Whole genome sequence of Francisella endociliophora strain FSC1006, isolated from a laboratory culture of the marine ciliate Euplotes raikovi.</title>
        <authorList>
            <person name="Granberg M."/>
            <person name="Backman S."/>
            <person name="Lundmark E."/>
            <person name="Nilsson E."/>
            <person name="Karlsson E."/>
            <person name="Thelaus J."/>
            <person name="Ohrman C."/>
            <person name="Larkeryd A."/>
            <person name="Stenberg P."/>
        </authorList>
    </citation>
    <scope>NUCLEOTIDE SEQUENCE [LARGE SCALE GENOMIC DNA]</scope>
    <source>
        <strain evidence="13 14">FSC1006</strain>
    </source>
</reference>
<keyword evidence="8 10" id="KW-1133">Transmembrane helix</keyword>
<name>A0A097ENN3_9GAMM</name>
<evidence type="ECO:0000256" key="4">
    <source>
        <dbReference type="ARBA" id="ARBA00022670"/>
    </source>
</evidence>
<dbReference type="GO" id="GO:0006508">
    <property type="term" value="P:proteolysis"/>
    <property type="evidence" value="ECO:0007669"/>
    <property type="project" value="UniProtKB-KW"/>
</dbReference>
<evidence type="ECO:0000313" key="13">
    <source>
        <dbReference type="EMBL" id="AIT09176.1"/>
    </source>
</evidence>
<keyword evidence="5 10" id="KW-0812">Transmembrane</keyword>
<dbReference type="Gene3D" id="6.20.330.10">
    <property type="match status" value="1"/>
</dbReference>
<evidence type="ECO:0000313" key="14">
    <source>
        <dbReference type="Proteomes" id="UP000029672"/>
    </source>
</evidence>
<dbReference type="PANTHER" id="PTHR42987">
    <property type="entry name" value="PEPTIDASE S49"/>
    <property type="match status" value="1"/>
</dbReference>
<dbReference type="STRING" id="1547445.LO80_03780"/>